<evidence type="ECO:0000256" key="1">
    <source>
        <dbReference type="SAM" id="MobiDB-lite"/>
    </source>
</evidence>
<reference evidence="2 3" key="1">
    <citation type="submission" date="2015-06" db="EMBL/GenBank/DDBJ databases">
        <title>Survival trade-offs in plant roots during colonization by closely related pathogenic and mutualistic fungi.</title>
        <authorList>
            <person name="Hacquard S."/>
            <person name="Kracher B."/>
            <person name="Hiruma K."/>
            <person name="Weinman A."/>
            <person name="Muench P."/>
            <person name="Garrido Oter R."/>
            <person name="Ver Loren van Themaat E."/>
            <person name="Dallerey J.-F."/>
            <person name="Damm U."/>
            <person name="Henrissat B."/>
            <person name="Lespinet O."/>
            <person name="Thon M."/>
            <person name="Kemen E."/>
            <person name="McHardy A.C."/>
            <person name="Schulze-Lefert P."/>
            <person name="O'Connell R.J."/>
        </authorList>
    </citation>
    <scope>NUCLEOTIDE SEQUENCE [LARGE SCALE GENOMIC DNA]</scope>
    <source>
        <strain evidence="2 3">MAFF 238704</strain>
    </source>
</reference>
<organism evidence="2 3">
    <name type="scientific">Colletotrichum incanum</name>
    <name type="common">Soybean anthracnose fungus</name>
    <dbReference type="NCBI Taxonomy" id="1573173"/>
    <lineage>
        <taxon>Eukaryota</taxon>
        <taxon>Fungi</taxon>
        <taxon>Dikarya</taxon>
        <taxon>Ascomycota</taxon>
        <taxon>Pezizomycotina</taxon>
        <taxon>Sordariomycetes</taxon>
        <taxon>Hypocreomycetidae</taxon>
        <taxon>Glomerellales</taxon>
        <taxon>Glomerellaceae</taxon>
        <taxon>Colletotrichum</taxon>
        <taxon>Colletotrichum spaethianum species complex</taxon>
    </lineage>
</organism>
<protein>
    <submittedName>
        <fullName evidence="2">Uncharacterized protein</fullName>
    </submittedName>
</protein>
<dbReference type="AlphaFoldDB" id="A0A167BU75"/>
<name>A0A167BU75_COLIC</name>
<keyword evidence="3" id="KW-1185">Reference proteome</keyword>
<feature type="compositionally biased region" description="Polar residues" evidence="1">
    <location>
        <begin position="34"/>
        <end position="85"/>
    </location>
</feature>
<feature type="compositionally biased region" description="Basic and acidic residues" evidence="1">
    <location>
        <begin position="90"/>
        <end position="99"/>
    </location>
</feature>
<evidence type="ECO:0000313" key="3">
    <source>
        <dbReference type="Proteomes" id="UP000076584"/>
    </source>
</evidence>
<feature type="compositionally biased region" description="Polar residues" evidence="1">
    <location>
        <begin position="113"/>
        <end position="125"/>
    </location>
</feature>
<proteinExistence type="predicted"/>
<dbReference type="Proteomes" id="UP000076584">
    <property type="component" value="Unassembled WGS sequence"/>
</dbReference>
<gene>
    <name evidence="2" type="ORF">CI238_10803</name>
</gene>
<accession>A0A167BU75</accession>
<feature type="region of interest" description="Disordered" evidence="1">
    <location>
        <begin position="23"/>
        <end position="125"/>
    </location>
</feature>
<dbReference type="EMBL" id="LFIW01001595">
    <property type="protein sequence ID" value="KZL81746.1"/>
    <property type="molecule type" value="Genomic_DNA"/>
</dbReference>
<sequence>MAPHSEHCSAAAVFAERIFQQLEDNRPSDAPADFSNSLSKKSKTVQPKATESISQQARNTTVGSSDVYTQSEAGSMGNSHVQQLVASYEARSRQTEELALKTARRKHEATASEHLSPQDSTLSLRQDNAPFCPDCAADNQREWIKVIHADLD</sequence>
<comment type="caution">
    <text evidence="2">The sequence shown here is derived from an EMBL/GenBank/DDBJ whole genome shotgun (WGS) entry which is preliminary data.</text>
</comment>
<evidence type="ECO:0000313" key="2">
    <source>
        <dbReference type="EMBL" id="KZL81746.1"/>
    </source>
</evidence>